<keyword evidence="6" id="KW-1185">Reference proteome</keyword>
<dbReference type="SUPFAM" id="SSF51556">
    <property type="entry name" value="Metallo-dependent hydrolases"/>
    <property type="match status" value="1"/>
</dbReference>
<organism evidence="5 6">
    <name type="scientific">Aminomonas paucivorans DSM 12260</name>
    <dbReference type="NCBI Taxonomy" id="584708"/>
    <lineage>
        <taxon>Bacteria</taxon>
        <taxon>Thermotogati</taxon>
        <taxon>Synergistota</taxon>
        <taxon>Synergistia</taxon>
        <taxon>Synergistales</taxon>
        <taxon>Synergistaceae</taxon>
        <taxon>Aminomonas</taxon>
    </lineage>
</organism>
<dbReference type="EMBL" id="CM001022">
    <property type="protein sequence ID" value="EFQ23749.1"/>
    <property type="molecule type" value="Genomic_DNA"/>
</dbReference>
<dbReference type="Proteomes" id="UP000005096">
    <property type="component" value="Chromosome"/>
</dbReference>
<accession>E3CZ78</accession>
<feature type="domain" description="Amidohydrolase-related" evidence="4">
    <location>
        <begin position="53"/>
        <end position="396"/>
    </location>
</feature>
<dbReference type="Pfam" id="PF01979">
    <property type="entry name" value="Amidohydro_1"/>
    <property type="match status" value="1"/>
</dbReference>
<evidence type="ECO:0000256" key="2">
    <source>
        <dbReference type="ARBA" id="ARBA00022801"/>
    </source>
</evidence>
<dbReference type="PaxDb" id="584708-Apau_1328"/>
<dbReference type="Gene3D" id="3.20.20.140">
    <property type="entry name" value="Metal-dependent hydrolases"/>
    <property type="match status" value="1"/>
</dbReference>
<dbReference type="InterPro" id="IPR006680">
    <property type="entry name" value="Amidohydro-rel"/>
</dbReference>
<dbReference type="GO" id="GO:0019239">
    <property type="term" value="F:deaminase activity"/>
    <property type="evidence" value="ECO:0007669"/>
    <property type="project" value="UniProtKB-ARBA"/>
</dbReference>
<keyword evidence="3" id="KW-0862">Zinc</keyword>
<evidence type="ECO:0000313" key="6">
    <source>
        <dbReference type="Proteomes" id="UP000005096"/>
    </source>
</evidence>
<evidence type="ECO:0000256" key="1">
    <source>
        <dbReference type="ARBA" id="ARBA00022723"/>
    </source>
</evidence>
<dbReference type="CDD" id="cd01298">
    <property type="entry name" value="ATZ_TRZ_like"/>
    <property type="match status" value="1"/>
</dbReference>
<evidence type="ECO:0000259" key="4">
    <source>
        <dbReference type="Pfam" id="PF01979"/>
    </source>
</evidence>
<reference evidence="5 6" key="1">
    <citation type="journal article" date="2010" name="Stand. Genomic Sci.">
        <title>Non-contiguous finished genome sequence of Aminomonas paucivorans type strain (GLU-3).</title>
        <authorList>
            <person name="Pitluck S."/>
            <person name="Yasawong M."/>
            <person name="Held B."/>
            <person name="Lapidus A."/>
            <person name="Nolan M."/>
            <person name="Copeland A."/>
            <person name="Lucas S."/>
            <person name="Del Rio T.G."/>
            <person name="Tice H."/>
            <person name="Cheng J.F."/>
            <person name="Chertkov O."/>
            <person name="Goodwin L."/>
            <person name="Tapia R."/>
            <person name="Han C."/>
            <person name="Liolios K."/>
            <person name="Ivanova N."/>
            <person name="Mavromatis K."/>
            <person name="Ovchinnikova G."/>
            <person name="Pati A."/>
            <person name="Chen A."/>
            <person name="Palaniappan K."/>
            <person name="Land M."/>
            <person name="Hauser L."/>
            <person name="Chang Y.J."/>
            <person name="Jeffries C.D."/>
            <person name="Pukall R."/>
            <person name="Spring S."/>
            <person name="Rohde M."/>
            <person name="Sikorski J."/>
            <person name="Goker M."/>
            <person name="Woyke T."/>
            <person name="Bristow J."/>
            <person name="Eisen J.A."/>
            <person name="Markowitz V."/>
            <person name="Hugenholtz P."/>
            <person name="Kyrpides N.C."/>
            <person name="Klenk H.P."/>
        </authorList>
    </citation>
    <scope>NUCLEOTIDE SEQUENCE [LARGE SCALE GENOMIC DNA]</scope>
    <source>
        <strain evidence="5 6">DSM 12260</strain>
    </source>
</reference>
<name>E3CZ78_9BACT</name>
<gene>
    <name evidence="5" type="ORF">Apau_1328</name>
</gene>
<keyword evidence="1" id="KW-0479">Metal-binding</keyword>
<dbReference type="GO" id="GO:0046872">
    <property type="term" value="F:metal ion binding"/>
    <property type="evidence" value="ECO:0007669"/>
    <property type="project" value="UniProtKB-KW"/>
</dbReference>
<dbReference type="PANTHER" id="PTHR43794">
    <property type="entry name" value="AMINOHYDROLASE SSNA-RELATED"/>
    <property type="match status" value="1"/>
</dbReference>
<proteinExistence type="predicted"/>
<dbReference type="Gene3D" id="2.30.40.10">
    <property type="entry name" value="Urease, subunit C, domain 1"/>
    <property type="match status" value="1"/>
</dbReference>
<sequence length="426" mass="46303">MGTLIRDVVAWDCREVAAKRADLVLEEGRIATILPPGEGEGEILLDGKGQTALLPGFVNAHTHAAMSLLRGLGEELPLMDWLEKRIWPVENNLKAEHVRAGTMSAILEMLATGTTAFADMYFFMDQVADGVEESGIRANLARGLIGDDPCKLKDGLALADRFPSDHRQVRVDLGPHAPYTVPAEVLSRIGALAVDRGLGVHSHWLETQWESGYFAEELKCDPVDLLERSGFFEAPQLVLAHGVWFRPEHLPRLARQNVTVVHNPCSNLKLGSGLAPVAEMLAQGVRVALGTDGAASNNRLDIWGEIRAAALVHKGWKQDPTLVTAQQVLTMATRNGSLALGFGRCGLLEPGFEADFVAVDLRRPHYVGWDEENLAGYLVYAGSSADVCATLVGGRVLYQGGSYPNLDAPRILESARKVRQELIEGK</sequence>
<dbReference type="AlphaFoldDB" id="E3CZ78"/>
<dbReference type="FunFam" id="3.20.20.140:FF:000014">
    <property type="entry name" value="5-methylthioadenosine/S-adenosylhomocysteine deaminase"/>
    <property type="match status" value="1"/>
</dbReference>
<dbReference type="OrthoDB" id="9807210at2"/>
<protein>
    <submittedName>
        <fullName evidence="5">Amidohydrolase</fullName>
    </submittedName>
</protein>
<dbReference type="STRING" id="584708.Apau_1328"/>
<dbReference type="eggNOG" id="COG0402">
    <property type="taxonomic scope" value="Bacteria"/>
</dbReference>
<dbReference type="SUPFAM" id="SSF51338">
    <property type="entry name" value="Composite domain of metallo-dependent hydrolases"/>
    <property type="match status" value="2"/>
</dbReference>
<dbReference type="HOGENOM" id="CLU_012358_2_1_0"/>
<evidence type="ECO:0000256" key="3">
    <source>
        <dbReference type="ARBA" id="ARBA00022833"/>
    </source>
</evidence>
<evidence type="ECO:0000313" key="5">
    <source>
        <dbReference type="EMBL" id="EFQ23749.1"/>
    </source>
</evidence>
<dbReference type="GO" id="GO:0016814">
    <property type="term" value="F:hydrolase activity, acting on carbon-nitrogen (but not peptide) bonds, in cyclic amidines"/>
    <property type="evidence" value="ECO:0007669"/>
    <property type="project" value="UniProtKB-ARBA"/>
</dbReference>
<dbReference type="InterPro" id="IPR050287">
    <property type="entry name" value="MTA/SAH_deaminase"/>
</dbReference>
<keyword evidence="2 5" id="KW-0378">Hydrolase</keyword>
<dbReference type="InterPro" id="IPR011059">
    <property type="entry name" value="Metal-dep_hydrolase_composite"/>
</dbReference>
<dbReference type="RefSeq" id="WP_006300952.1">
    <property type="nucleotide sequence ID" value="NZ_CM001022.1"/>
</dbReference>
<dbReference type="InterPro" id="IPR032466">
    <property type="entry name" value="Metal_Hydrolase"/>
</dbReference>
<dbReference type="PANTHER" id="PTHR43794:SF11">
    <property type="entry name" value="AMIDOHYDROLASE-RELATED DOMAIN-CONTAINING PROTEIN"/>
    <property type="match status" value="1"/>
</dbReference>